<feature type="domain" description="PAS" evidence="15">
    <location>
        <begin position="348"/>
        <end position="420"/>
    </location>
</feature>
<dbReference type="InterPro" id="IPR029151">
    <property type="entry name" value="Sensor-like_sf"/>
</dbReference>
<dbReference type="InterPro" id="IPR036097">
    <property type="entry name" value="HisK_dim/P_sf"/>
</dbReference>
<feature type="transmembrane region" description="Helical" evidence="13">
    <location>
        <begin position="299"/>
        <end position="318"/>
    </location>
</feature>
<evidence type="ECO:0000256" key="7">
    <source>
        <dbReference type="ARBA" id="ARBA00022692"/>
    </source>
</evidence>
<dbReference type="SMART" id="SM00388">
    <property type="entry name" value="HisKA"/>
    <property type="match status" value="1"/>
</dbReference>
<evidence type="ECO:0000256" key="12">
    <source>
        <dbReference type="ARBA" id="ARBA00023012"/>
    </source>
</evidence>
<evidence type="ECO:0000313" key="18">
    <source>
        <dbReference type="Proteomes" id="UP000318431"/>
    </source>
</evidence>
<dbReference type="AlphaFoldDB" id="A0A562RAV8"/>
<evidence type="ECO:0000259" key="16">
    <source>
        <dbReference type="PROSITE" id="PS50113"/>
    </source>
</evidence>
<keyword evidence="9" id="KW-0418">Kinase</keyword>
<sequence>MASLFNPLHWRRLLLLAGVLVLVFVSGNWAEERELQTKMEALRQATAAHVLGLRGLVEKHDFLPHAAARHPDVQDLLRAPGDAALRARVNGYFADLQKTTGAAALFLIDDAGLTLAASNWNLPSSFVGQSYRQRPYFEDAIEGRRGIFYGLGLTTGQSGLFIAEPVRVAGRVLGVMVVKISLAALEATWMRGANPVALRDSRGIVFLSAVPDWLYRSVAPVSAADLTWVTEHAQYGKRDRFPPLPWKMEANDATPGFFLRTAVQGRDRDLLALDTRLPELGWTLTVTEDMREVRQARRLALALATLAAALLLLGVLYWRLRERRYAEQQSARLELERRVEERTRDLQEAHAFRQAMEESLLVGMRARDPEGRIIYVNPALCAMVGYSREELLGCRPPYPYWHPDDLEKQARESAEALQGRAAPHGFESRIRHKDGHDVITMVYTAPLIDAGGVHRGWMSSVVDITAQKQAEARQRDQELRLQRSARLASAGEMASTLAHELNQPLMALSNFAIAARALVARGVPAMLTGALDDIVEQAQRASAIVRRVRAMINPQRADHENFAIDGVITHAQALLRPELDRHGVTLRLALPDATVQVRGDKVLLEQVLVNLIHNALHAMQDQPRHRRTIDLGGERDAHGIRIAVGDQGPGIPADQLDQVFAPFFTTKPDGLGLGLNICRTIIEAHGGAMAVANRPDGGAVFSFTLPVVPAPMSTSAP</sequence>
<name>A0A562RAV8_9BURK</name>
<keyword evidence="4" id="KW-1003">Cell membrane</keyword>
<gene>
    <name evidence="17" type="ORF">IP91_01989</name>
</gene>
<evidence type="ECO:0000256" key="9">
    <source>
        <dbReference type="ARBA" id="ARBA00022777"/>
    </source>
</evidence>
<dbReference type="PANTHER" id="PTHR43065">
    <property type="entry name" value="SENSOR HISTIDINE KINASE"/>
    <property type="match status" value="1"/>
</dbReference>
<feature type="domain" description="PAC" evidence="16">
    <location>
        <begin position="424"/>
        <end position="476"/>
    </location>
</feature>
<keyword evidence="13" id="KW-0472">Membrane</keyword>
<dbReference type="PROSITE" id="PS50113">
    <property type="entry name" value="PAC"/>
    <property type="match status" value="1"/>
</dbReference>
<dbReference type="CDD" id="cd00082">
    <property type="entry name" value="HisKA"/>
    <property type="match status" value="1"/>
</dbReference>
<evidence type="ECO:0000259" key="15">
    <source>
        <dbReference type="PROSITE" id="PS50112"/>
    </source>
</evidence>
<dbReference type="EC" id="2.7.13.3" evidence="3"/>
<dbReference type="NCBIfam" id="TIGR00229">
    <property type="entry name" value="sensory_box"/>
    <property type="match status" value="1"/>
</dbReference>
<dbReference type="InterPro" id="IPR035965">
    <property type="entry name" value="PAS-like_dom_sf"/>
</dbReference>
<evidence type="ECO:0000256" key="13">
    <source>
        <dbReference type="SAM" id="Phobius"/>
    </source>
</evidence>
<dbReference type="CDD" id="cd12914">
    <property type="entry name" value="PDC1_DGC_like"/>
    <property type="match status" value="1"/>
</dbReference>
<dbReference type="InterPro" id="IPR036890">
    <property type="entry name" value="HATPase_C_sf"/>
</dbReference>
<comment type="caution">
    <text evidence="17">The sequence shown here is derived from an EMBL/GenBank/DDBJ whole genome shotgun (WGS) entry which is preliminary data.</text>
</comment>
<dbReference type="InterPro" id="IPR003594">
    <property type="entry name" value="HATPase_dom"/>
</dbReference>
<dbReference type="SUPFAM" id="SSF47384">
    <property type="entry name" value="Homodimeric domain of signal transducing histidine kinase"/>
    <property type="match status" value="1"/>
</dbReference>
<dbReference type="Gene3D" id="3.30.450.20">
    <property type="entry name" value="PAS domain"/>
    <property type="match status" value="3"/>
</dbReference>
<proteinExistence type="predicted"/>
<dbReference type="PROSITE" id="PS50109">
    <property type="entry name" value="HIS_KIN"/>
    <property type="match status" value="1"/>
</dbReference>
<keyword evidence="18" id="KW-1185">Reference proteome</keyword>
<accession>A0A562RAV8</accession>
<keyword evidence="7 13" id="KW-0812">Transmembrane</keyword>
<keyword evidence="5" id="KW-0597">Phosphoprotein</keyword>
<dbReference type="PIRSF" id="PIRSF036431">
    <property type="entry name" value="STHK_DctB"/>
    <property type="match status" value="1"/>
</dbReference>
<dbReference type="GO" id="GO:0006355">
    <property type="term" value="P:regulation of DNA-templated transcription"/>
    <property type="evidence" value="ECO:0007669"/>
    <property type="project" value="InterPro"/>
</dbReference>
<keyword evidence="8" id="KW-0547">Nucleotide-binding</keyword>
<protein>
    <recommendedName>
        <fullName evidence="3">histidine kinase</fullName>
        <ecNumber evidence="3">2.7.13.3</ecNumber>
    </recommendedName>
</protein>
<evidence type="ECO:0000256" key="4">
    <source>
        <dbReference type="ARBA" id="ARBA00022475"/>
    </source>
</evidence>
<dbReference type="GO" id="GO:0005886">
    <property type="term" value="C:plasma membrane"/>
    <property type="evidence" value="ECO:0007669"/>
    <property type="project" value="UniProtKB-SubCell"/>
</dbReference>
<dbReference type="SMART" id="SM00091">
    <property type="entry name" value="PAS"/>
    <property type="match status" value="1"/>
</dbReference>
<evidence type="ECO:0000256" key="6">
    <source>
        <dbReference type="ARBA" id="ARBA00022679"/>
    </source>
</evidence>
<evidence type="ECO:0000256" key="5">
    <source>
        <dbReference type="ARBA" id="ARBA00022553"/>
    </source>
</evidence>
<comment type="catalytic activity">
    <reaction evidence="1">
        <text>ATP + protein L-histidine = ADP + protein N-phospho-L-histidine.</text>
        <dbReference type="EC" id="2.7.13.3"/>
    </reaction>
</comment>
<keyword evidence="6" id="KW-0808">Transferase</keyword>
<dbReference type="InterPro" id="IPR013767">
    <property type="entry name" value="PAS_fold"/>
</dbReference>
<dbReference type="PRINTS" id="PR00344">
    <property type="entry name" value="BCTRLSENSOR"/>
</dbReference>
<dbReference type="Proteomes" id="UP000318431">
    <property type="component" value="Unassembled WGS sequence"/>
</dbReference>
<dbReference type="Gene3D" id="1.10.287.130">
    <property type="match status" value="1"/>
</dbReference>
<keyword evidence="10" id="KW-0067">ATP-binding</keyword>
<keyword evidence="11 13" id="KW-1133">Transmembrane helix</keyword>
<dbReference type="SUPFAM" id="SSF103190">
    <property type="entry name" value="Sensory domain-like"/>
    <property type="match status" value="1"/>
</dbReference>
<dbReference type="Gene3D" id="3.30.565.10">
    <property type="entry name" value="Histidine kinase-like ATPase, C-terminal domain"/>
    <property type="match status" value="1"/>
</dbReference>
<organism evidence="17 18">
    <name type="scientific">Pseudoduganella lurida</name>
    <dbReference type="NCBI Taxonomy" id="1036180"/>
    <lineage>
        <taxon>Bacteria</taxon>
        <taxon>Pseudomonadati</taxon>
        <taxon>Pseudomonadota</taxon>
        <taxon>Betaproteobacteria</taxon>
        <taxon>Burkholderiales</taxon>
        <taxon>Oxalobacteraceae</taxon>
        <taxon>Telluria group</taxon>
        <taxon>Pseudoduganella</taxon>
    </lineage>
</organism>
<reference evidence="17 18" key="1">
    <citation type="journal article" date="2015" name="Stand. Genomic Sci.">
        <title>Genomic Encyclopedia of Bacterial and Archaeal Type Strains, Phase III: the genomes of soil and plant-associated and newly described type strains.</title>
        <authorList>
            <person name="Whitman W.B."/>
            <person name="Woyke T."/>
            <person name="Klenk H.P."/>
            <person name="Zhou Y."/>
            <person name="Lilburn T.G."/>
            <person name="Beck B.J."/>
            <person name="De Vos P."/>
            <person name="Vandamme P."/>
            <person name="Eisen J.A."/>
            <person name="Garrity G."/>
            <person name="Hugenholtz P."/>
            <person name="Kyrpides N.C."/>
        </authorList>
    </citation>
    <scope>NUCLEOTIDE SEQUENCE [LARGE SCALE GENOMIC DNA]</scope>
    <source>
        <strain evidence="17 18">CGMCC 1.10822</strain>
    </source>
</reference>
<evidence type="ECO:0000256" key="1">
    <source>
        <dbReference type="ARBA" id="ARBA00000085"/>
    </source>
</evidence>
<dbReference type="SUPFAM" id="SSF55785">
    <property type="entry name" value="PYP-like sensor domain (PAS domain)"/>
    <property type="match status" value="1"/>
</dbReference>
<keyword evidence="12" id="KW-0902">Two-component regulatory system</keyword>
<dbReference type="InterPro" id="IPR000014">
    <property type="entry name" value="PAS"/>
</dbReference>
<dbReference type="Pfam" id="PF00989">
    <property type="entry name" value="PAS"/>
    <property type="match status" value="1"/>
</dbReference>
<dbReference type="InterPro" id="IPR000700">
    <property type="entry name" value="PAS-assoc_C"/>
</dbReference>
<dbReference type="InterPro" id="IPR005467">
    <property type="entry name" value="His_kinase_dom"/>
</dbReference>
<dbReference type="SUPFAM" id="SSF55874">
    <property type="entry name" value="ATPase domain of HSP90 chaperone/DNA topoisomerase II/histidine kinase"/>
    <property type="match status" value="1"/>
</dbReference>
<dbReference type="Pfam" id="PF02518">
    <property type="entry name" value="HATPase_c"/>
    <property type="match status" value="1"/>
</dbReference>
<evidence type="ECO:0000256" key="3">
    <source>
        <dbReference type="ARBA" id="ARBA00012438"/>
    </source>
</evidence>
<evidence type="ECO:0000256" key="2">
    <source>
        <dbReference type="ARBA" id="ARBA00004651"/>
    </source>
</evidence>
<comment type="subcellular location">
    <subcellularLocation>
        <location evidence="2">Cell membrane</location>
        <topology evidence="2">Multi-pass membrane protein</topology>
    </subcellularLocation>
</comment>
<dbReference type="OrthoDB" id="9772100at2"/>
<evidence type="ECO:0000256" key="8">
    <source>
        <dbReference type="ARBA" id="ARBA00022741"/>
    </source>
</evidence>
<feature type="domain" description="Histidine kinase" evidence="14">
    <location>
        <begin position="496"/>
        <end position="709"/>
    </location>
</feature>
<evidence type="ECO:0000256" key="11">
    <source>
        <dbReference type="ARBA" id="ARBA00022989"/>
    </source>
</evidence>
<dbReference type="EMBL" id="VLLB01000003">
    <property type="protein sequence ID" value="TWI66178.1"/>
    <property type="molecule type" value="Genomic_DNA"/>
</dbReference>
<dbReference type="InterPro" id="IPR003661">
    <property type="entry name" value="HisK_dim/P_dom"/>
</dbReference>
<dbReference type="GO" id="GO:0005524">
    <property type="term" value="F:ATP binding"/>
    <property type="evidence" value="ECO:0007669"/>
    <property type="project" value="UniProtKB-KW"/>
</dbReference>
<dbReference type="CDD" id="cd00130">
    <property type="entry name" value="PAS"/>
    <property type="match status" value="1"/>
</dbReference>
<evidence type="ECO:0000313" key="17">
    <source>
        <dbReference type="EMBL" id="TWI66178.1"/>
    </source>
</evidence>
<dbReference type="GO" id="GO:0000155">
    <property type="term" value="F:phosphorelay sensor kinase activity"/>
    <property type="evidence" value="ECO:0007669"/>
    <property type="project" value="InterPro"/>
</dbReference>
<dbReference type="InterPro" id="IPR017055">
    <property type="entry name" value="Sig_transdc_His_kinase_DctB"/>
</dbReference>
<evidence type="ECO:0000256" key="10">
    <source>
        <dbReference type="ARBA" id="ARBA00022840"/>
    </source>
</evidence>
<dbReference type="PROSITE" id="PS50112">
    <property type="entry name" value="PAS"/>
    <property type="match status" value="1"/>
</dbReference>
<dbReference type="SMART" id="SM00387">
    <property type="entry name" value="HATPase_c"/>
    <property type="match status" value="1"/>
</dbReference>
<dbReference type="Pfam" id="PF00512">
    <property type="entry name" value="HisKA"/>
    <property type="match status" value="1"/>
</dbReference>
<dbReference type="PANTHER" id="PTHR43065:SF10">
    <property type="entry name" value="PEROXIDE STRESS-ACTIVATED HISTIDINE KINASE MAK3"/>
    <property type="match status" value="1"/>
</dbReference>
<evidence type="ECO:0000259" key="14">
    <source>
        <dbReference type="PROSITE" id="PS50109"/>
    </source>
</evidence>
<dbReference type="RefSeq" id="WP_145648830.1">
    <property type="nucleotide sequence ID" value="NZ_VLLB01000003.1"/>
</dbReference>
<dbReference type="InterPro" id="IPR004358">
    <property type="entry name" value="Sig_transdc_His_kin-like_C"/>
</dbReference>